<evidence type="ECO:0000313" key="2">
    <source>
        <dbReference type="EMBL" id="TPR05403.1"/>
    </source>
</evidence>
<evidence type="ECO:0000256" key="1">
    <source>
        <dbReference type="SAM" id="MobiDB-lite"/>
    </source>
</evidence>
<feature type="region of interest" description="Disordered" evidence="1">
    <location>
        <begin position="1"/>
        <end position="40"/>
    </location>
</feature>
<dbReference type="EMBL" id="NKJJ02000002">
    <property type="protein sequence ID" value="TPR05403.1"/>
    <property type="molecule type" value="Genomic_DNA"/>
</dbReference>
<organism evidence="2 3">
    <name type="scientific">Aspergillus niger</name>
    <dbReference type="NCBI Taxonomy" id="5061"/>
    <lineage>
        <taxon>Eukaryota</taxon>
        <taxon>Fungi</taxon>
        <taxon>Dikarya</taxon>
        <taxon>Ascomycota</taxon>
        <taxon>Pezizomycotina</taxon>
        <taxon>Eurotiomycetes</taxon>
        <taxon>Eurotiomycetidae</taxon>
        <taxon>Eurotiales</taxon>
        <taxon>Aspergillaceae</taxon>
        <taxon>Aspergillus</taxon>
        <taxon>Aspergillus subgen. Circumdati</taxon>
    </lineage>
</organism>
<accession>A0A254UM61</accession>
<gene>
    <name evidence="2" type="ORF">CAN33_0034560</name>
</gene>
<name>A0A254UM61_ASPNG</name>
<dbReference type="AlphaFoldDB" id="A0A254UM61"/>
<evidence type="ECO:0000313" key="3">
    <source>
        <dbReference type="Proteomes" id="UP000197666"/>
    </source>
</evidence>
<proteinExistence type="predicted"/>
<dbReference type="Proteomes" id="UP000197666">
    <property type="component" value="Unassembled WGS sequence"/>
</dbReference>
<reference evidence="3" key="1">
    <citation type="submission" date="2018-10" db="EMBL/GenBank/DDBJ databases">
        <title>FDA dAtabase for Regulatory Grade micrObial Sequences (FDA-ARGOS): Supporting development and validation of Infectious Disease Dx tests.</title>
        <authorList>
            <person name="Kerrigan L."/>
            <person name="Tallon L."/>
            <person name="Sadzewicz L."/>
            <person name="Sengamalay N."/>
            <person name="Ott S."/>
            <person name="Godinez A."/>
            <person name="Nagaraj S."/>
            <person name="Vavikolanu K."/>
            <person name="Nadendla S."/>
            <person name="George J."/>
            <person name="Sichtig H."/>
        </authorList>
    </citation>
    <scope>NUCLEOTIDE SEQUENCE [LARGE SCALE GENOMIC DNA]</scope>
    <source>
        <strain evidence="3">FDAARGOS_311</strain>
    </source>
</reference>
<dbReference type="VEuPathDB" id="FungiDB:ATCC64974_41760"/>
<feature type="compositionally biased region" description="Polar residues" evidence="1">
    <location>
        <begin position="1"/>
        <end position="12"/>
    </location>
</feature>
<protein>
    <submittedName>
        <fullName evidence="2">Ankyrin repeats (Many copies) family protein</fullName>
    </submittedName>
</protein>
<sequence>MQNVPGGQSSFSGRAGYVSHTRSATHQIQPATGLGQQPGATGYSSLDLTAAFPFIDPATQTLTGYATGAAAPHAINESYPCQLADPLYAYQPGGEILEQFMFPNLHPMVPLPEAAAGPPALTHGTYGGHGQQPMM</sequence>
<feature type="compositionally biased region" description="Polar residues" evidence="1">
    <location>
        <begin position="20"/>
        <end position="40"/>
    </location>
</feature>
<comment type="caution">
    <text evidence="2">The sequence shown here is derived from an EMBL/GenBank/DDBJ whole genome shotgun (WGS) entry which is preliminary data.</text>
</comment>
<dbReference type="VEuPathDB" id="FungiDB:ASPNIDRAFT2_1163023"/>